<reference evidence="1 2" key="1">
    <citation type="submission" date="2023-01" db="EMBL/GenBank/DDBJ databases">
        <title>Draft genome sequence of Nocardiopsis sp. RSe5-2 isolated from halophytes.</title>
        <authorList>
            <person name="Duangmal K."/>
            <person name="Chantavorakit T."/>
        </authorList>
    </citation>
    <scope>NUCLEOTIDE SEQUENCE [LARGE SCALE GENOMIC DNA]</scope>
    <source>
        <strain evidence="1 2">RSe5-2</strain>
    </source>
</reference>
<dbReference type="RefSeq" id="WP_270683236.1">
    <property type="nucleotide sequence ID" value="NZ_JAQFWQ010000003.1"/>
</dbReference>
<sequence>MRERIRSARADYVCGVLEQADAHDLDTTVRALRLAPALFPVNYGLGIGGAERRS</sequence>
<dbReference type="Proteomes" id="UP001527866">
    <property type="component" value="Unassembled WGS sequence"/>
</dbReference>
<evidence type="ECO:0000313" key="2">
    <source>
        <dbReference type="Proteomes" id="UP001527866"/>
    </source>
</evidence>
<accession>A0ABT4TYK1</accession>
<comment type="caution">
    <text evidence="1">The sequence shown here is derived from an EMBL/GenBank/DDBJ whole genome shotgun (WGS) entry which is preliminary data.</text>
</comment>
<organism evidence="1 2">
    <name type="scientific">Nocardiopsis endophytica</name>
    <dbReference type="NCBI Taxonomy" id="3018445"/>
    <lineage>
        <taxon>Bacteria</taxon>
        <taxon>Bacillati</taxon>
        <taxon>Actinomycetota</taxon>
        <taxon>Actinomycetes</taxon>
        <taxon>Streptosporangiales</taxon>
        <taxon>Nocardiopsidaceae</taxon>
        <taxon>Nocardiopsis</taxon>
    </lineage>
</organism>
<proteinExistence type="predicted"/>
<protein>
    <submittedName>
        <fullName evidence="1">Uncharacterized protein</fullName>
    </submittedName>
</protein>
<dbReference type="EMBL" id="JAQFWQ010000003">
    <property type="protein sequence ID" value="MDA2809329.1"/>
    <property type="molecule type" value="Genomic_DNA"/>
</dbReference>
<gene>
    <name evidence="1" type="ORF">O4J56_01645</name>
</gene>
<evidence type="ECO:0000313" key="1">
    <source>
        <dbReference type="EMBL" id="MDA2809329.1"/>
    </source>
</evidence>
<keyword evidence="2" id="KW-1185">Reference proteome</keyword>
<name>A0ABT4TYK1_9ACTN</name>